<feature type="transmembrane region" description="Helical" evidence="1">
    <location>
        <begin position="21"/>
        <end position="39"/>
    </location>
</feature>
<comment type="caution">
    <text evidence="3">The sequence shown here is derived from an EMBL/GenBank/DDBJ whole genome shotgun (WGS) entry which is preliminary data.</text>
</comment>
<dbReference type="PANTHER" id="PTHR30015:SF6">
    <property type="entry name" value="SLL1429 PROTEIN"/>
    <property type="match status" value="1"/>
</dbReference>
<dbReference type="InterPro" id="IPR011856">
    <property type="entry name" value="tRNA_endonuc-like_dom_sf"/>
</dbReference>
<dbReference type="GO" id="GO:0009307">
    <property type="term" value="P:DNA restriction-modification system"/>
    <property type="evidence" value="ECO:0007669"/>
    <property type="project" value="InterPro"/>
</dbReference>
<dbReference type="SUPFAM" id="SSF52980">
    <property type="entry name" value="Restriction endonuclease-like"/>
    <property type="match status" value="1"/>
</dbReference>
<dbReference type="EMBL" id="VIWT01000001">
    <property type="protein sequence ID" value="TWF96716.1"/>
    <property type="molecule type" value="Genomic_DNA"/>
</dbReference>
<dbReference type="RefSeq" id="WP_246213310.1">
    <property type="nucleotide sequence ID" value="NZ_BAAAMZ010000004.1"/>
</dbReference>
<dbReference type="InterPro" id="IPR011335">
    <property type="entry name" value="Restrct_endonuc-II-like"/>
</dbReference>
<keyword evidence="1" id="KW-0472">Membrane</keyword>
<feature type="transmembrane region" description="Helical" evidence="1">
    <location>
        <begin position="45"/>
        <end position="63"/>
    </location>
</feature>
<dbReference type="Pfam" id="PF04471">
    <property type="entry name" value="Mrr_cat"/>
    <property type="match status" value="1"/>
</dbReference>
<dbReference type="Proteomes" id="UP000317940">
    <property type="component" value="Unassembled WGS sequence"/>
</dbReference>
<reference evidence="3 4" key="1">
    <citation type="submission" date="2019-06" db="EMBL/GenBank/DDBJ databases">
        <title>Sequencing the genomes of 1000 actinobacteria strains.</title>
        <authorList>
            <person name="Klenk H.-P."/>
        </authorList>
    </citation>
    <scope>NUCLEOTIDE SEQUENCE [LARGE SCALE GENOMIC DNA]</scope>
    <source>
        <strain evidence="3 4">DSM 44826</strain>
    </source>
</reference>
<dbReference type="InterPro" id="IPR007560">
    <property type="entry name" value="Restrct_endonuc_IV_Mrr"/>
</dbReference>
<keyword evidence="4" id="KW-1185">Reference proteome</keyword>
<protein>
    <submittedName>
        <fullName evidence="3">Restriction system protein</fullName>
    </submittedName>
</protein>
<gene>
    <name evidence="3" type="ORF">FHX73_11488</name>
</gene>
<sequence>MASRRPARRRYYRRRRANSGLWIALLVGAVILLLIVRTVSEHPLGAAVLVVLLAGAAVGGYLVHQRQQQARFELRATHAYTLAEYHRMTATQFERALADLCRRDGCTRVKVVGGAGDLGADVIAMTPAGQRLVLQAKRYAPSTKVGSGDMQKVGGTARQIHGADIAAVVTTSTFTRHALDYSRRLGIRTYDGTALAGWASRTGPAPWE</sequence>
<dbReference type="AlphaFoldDB" id="A0A561UBJ5"/>
<dbReference type="PANTHER" id="PTHR30015">
    <property type="entry name" value="MRR RESTRICTION SYSTEM PROTEIN"/>
    <property type="match status" value="1"/>
</dbReference>
<evidence type="ECO:0000313" key="3">
    <source>
        <dbReference type="EMBL" id="TWF96716.1"/>
    </source>
</evidence>
<keyword evidence="1" id="KW-1133">Transmembrane helix</keyword>
<accession>A0A561UBJ5</accession>
<dbReference type="InterPro" id="IPR052906">
    <property type="entry name" value="Type_IV_Methyl-Rstrct_Enzyme"/>
</dbReference>
<evidence type="ECO:0000259" key="2">
    <source>
        <dbReference type="Pfam" id="PF04471"/>
    </source>
</evidence>
<feature type="domain" description="Restriction endonuclease type IV Mrr" evidence="2">
    <location>
        <begin position="86"/>
        <end position="198"/>
    </location>
</feature>
<evidence type="ECO:0000256" key="1">
    <source>
        <dbReference type="SAM" id="Phobius"/>
    </source>
</evidence>
<evidence type="ECO:0000313" key="4">
    <source>
        <dbReference type="Proteomes" id="UP000317940"/>
    </source>
</evidence>
<name>A0A561UBJ5_9ACTN</name>
<dbReference type="GO" id="GO:0003677">
    <property type="term" value="F:DNA binding"/>
    <property type="evidence" value="ECO:0007669"/>
    <property type="project" value="InterPro"/>
</dbReference>
<dbReference type="Gene3D" id="3.40.1350.10">
    <property type="match status" value="1"/>
</dbReference>
<keyword evidence="1" id="KW-0812">Transmembrane</keyword>
<organism evidence="3 4">
    <name type="scientific">Kitasatospora viridis</name>
    <dbReference type="NCBI Taxonomy" id="281105"/>
    <lineage>
        <taxon>Bacteria</taxon>
        <taxon>Bacillati</taxon>
        <taxon>Actinomycetota</taxon>
        <taxon>Actinomycetes</taxon>
        <taxon>Kitasatosporales</taxon>
        <taxon>Streptomycetaceae</taxon>
        <taxon>Kitasatospora</taxon>
    </lineage>
</organism>
<dbReference type="GO" id="GO:0015666">
    <property type="term" value="F:restriction endodeoxyribonuclease activity"/>
    <property type="evidence" value="ECO:0007669"/>
    <property type="project" value="TreeGrafter"/>
</dbReference>
<proteinExistence type="predicted"/>